<comment type="catalytic activity">
    <reaction evidence="7">
        <text>aldehydo-D-galacturonate = keto-D-tagaturonate</text>
        <dbReference type="Rhea" id="RHEA:27702"/>
        <dbReference type="ChEBI" id="CHEBI:12952"/>
        <dbReference type="ChEBI" id="CHEBI:17886"/>
    </reaction>
</comment>
<keyword evidence="9" id="KW-1185">Reference proteome</keyword>
<comment type="pathway">
    <text evidence="2 7">Carbohydrate metabolism; pentose and glucuronate interconversion.</text>
</comment>
<comment type="catalytic activity">
    <reaction evidence="1 7">
        <text>D-glucuronate = D-fructuronate</text>
        <dbReference type="Rhea" id="RHEA:13049"/>
        <dbReference type="ChEBI" id="CHEBI:58720"/>
        <dbReference type="ChEBI" id="CHEBI:59863"/>
        <dbReference type="EC" id="5.3.1.12"/>
    </reaction>
</comment>
<dbReference type="Pfam" id="PF02614">
    <property type="entry name" value="UxaC"/>
    <property type="match status" value="1"/>
</dbReference>
<evidence type="ECO:0000256" key="3">
    <source>
        <dbReference type="ARBA" id="ARBA00008397"/>
    </source>
</evidence>
<evidence type="ECO:0000256" key="6">
    <source>
        <dbReference type="ARBA" id="ARBA00023235"/>
    </source>
</evidence>
<evidence type="ECO:0000313" key="8">
    <source>
        <dbReference type="EMBL" id="MFC5393334.1"/>
    </source>
</evidence>
<dbReference type="GO" id="GO:0008880">
    <property type="term" value="F:glucuronate isomerase activity"/>
    <property type="evidence" value="ECO:0007669"/>
    <property type="project" value="UniProtKB-EC"/>
</dbReference>
<reference evidence="9" key="1">
    <citation type="journal article" date="2019" name="Int. J. Syst. Evol. Microbiol.">
        <title>The Global Catalogue of Microorganisms (GCM) 10K type strain sequencing project: providing services to taxonomists for standard genome sequencing and annotation.</title>
        <authorList>
            <consortium name="The Broad Institute Genomics Platform"/>
            <consortium name="The Broad Institute Genome Sequencing Center for Infectious Disease"/>
            <person name="Wu L."/>
            <person name="Ma J."/>
        </authorList>
    </citation>
    <scope>NUCLEOTIDE SEQUENCE [LARGE SCALE GENOMIC DNA]</scope>
    <source>
        <strain evidence="9">CGMCC 1.16326</strain>
    </source>
</reference>
<accession>A0ABW0HDK4</accession>
<dbReference type="InterPro" id="IPR003766">
    <property type="entry name" value="Uronate_isomerase"/>
</dbReference>
<dbReference type="HAMAP" id="MF_00675">
    <property type="entry name" value="UxaC"/>
    <property type="match status" value="1"/>
</dbReference>
<evidence type="ECO:0000256" key="4">
    <source>
        <dbReference type="ARBA" id="ARBA00012546"/>
    </source>
</evidence>
<protein>
    <recommendedName>
        <fullName evidence="5 7">Uronate isomerase</fullName>
        <ecNumber evidence="4 7">5.3.1.12</ecNumber>
    </recommendedName>
    <alternativeName>
        <fullName evidence="7">Glucuronate isomerase</fullName>
    </alternativeName>
    <alternativeName>
        <fullName evidence="7">Uronic isomerase</fullName>
    </alternativeName>
</protein>
<dbReference type="Gene3D" id="3.20.20.140">
    <property type="entry name" value="Metal-dependent hydrolases"/>
    <property type="match status" value="1"/>
</dbReference>
<dbReference type="InterPro" id="IPR032466">
    <property type="entry name" value="Metal_Hydrolase"/>
</dbReference>
<dbReference type="PANTHER" id="PTHR30068">
    <property type="entry name" value="URONATE ISOMERASE"/>
    <property type="match status" value="1"/>
</dbReference>
<proteinExistence type="inferred from homology"/>
<keyword evidence="6 7" id="KW-0413">Isomerase</keyword>
<dbReference type="Proteomes" id="UP001596104">
    <property type="component" value="Unassembled WGS sequence"/>
</dbReference>
<sequence>MLLHDDRLLPAEPVTRGIARRLYAGVRDLSIISPHGHTDPRWFAEDKPFPDPATLFVKPDHYIFRMLYSQGIRLEQLGIARKDGQGADTVEGDPRQIWKLFASNWHLFRGTPTRLWFEHAAFSIFGITERLSAESADRIYDRIAEQLEQDAMRPRALFERFRIEAIATTEGALDPLTWHDMIRESGWGGKVVTAYRPDSVVDPEFEGFKDNLTQFGELTGEDVTSWNGYLEAHRKRRGYFIERGATSSDHGHATARTANLTPAECEKLFAKILKGKFSAEDADLFRGQMLTEMAKMSLDDGLVLQIHPGSYRNHNPYLFEQFGRDMGADIPRGMDYVSALKPLLDAVGNEPNLTVIAFTLDETSYSRELAPLAGHYPALKLGPGWWFLDAPEAMLRFRELTTETAGFYNTVGFNDDTRAYLSIPARHDVARRMDCHYLAKLVAEHRLDEDEAAEVAHDLAYRLAKEAYRL</sequence>
<evidence type="ECO:0000313" key="9">
    <source>
        <dbReference type="Proteomes" id="UP001596104"/>
    </source>
</evidence>
<comment type="similarity">
    <text evidence="3 7">Belongs to the metallo-dependent hydrolases superfamily. Uronate isomerase family.</text>
</comment>
<dbReference type="EC" id="5.3.1.12" evidence="4 7"/>
<gene>
    <name evidence="7 8" type="primary">uxaC</name>
    <name evidence="8" type="ORF">ACFPPC_11865</name>
</gene>
<comment type="caution">
    <text evidence="8">The sequence shown here is derived from an EMBL/GenBank/DDBJ whole genome shotgun (WGS) entry which is preliminary data.</text>
</comment>
<dbReference type="EMBL" id="JBHSLV010000020">
    <property type="protein sequence ID" value="MFC5393334.1"/>
    <property type="molecule type" value="Genomic_DNA"/>
</dbReference>
<evidence type="ECO:0000256" key="1">
    <source>
        <dbReference type="ARBA" id="ARBA00001165"/>
    </source>
</evidence>
<dbReference type="RefSeq" id="WP_377008306.1">
    <property type="nucleotide sequence ID" value="NZ_JBHSLV010000020.1"/>
</dbReference>
<evidence type="ECO:0000256" key="7">
    <source>
        <dbReference type="HAMAP-Rule" id="MF_00675"/>
    </source>
</evidence>
<organism evidence="8 9">
    <name type="scientific">Bosea vestrisii</name>
    <dbReference type="NCBI Taxonomy" id="151416"/>
    <lineage>
        <taxon>Bacteria</taxon>
        <taxon>Pseudomonadati</taxon>
        <taxon>Pseudomonadota</taxon>
        <taxon>Alphaproteobacteria</taxon>
        <taxon>Hyphomicrobiales</taxon>
        <taxon>Boseaceae</taxon>
        <taxon>Bosea</taxon>
    </lineage>
</organism>
<dbReference type="NCBIfam" id="NF002794">
    <property type="entry name" value="PRK02925.1"/>
    <property type="match status" value="1"/>
</dbReference>
<evidence type="ECO:0000256" key="2">
    <source>
        <dbReference type="ARBA" id="ARBA00004892"/>
    </source>
</evidence>
<dbReference type="PANTHER" id="PTHR30068:SF4">
    <property type="entry name" value="URONATE ISOMERASE"/>
    <property type="match status" value="1"/>
</dbReference>
<evidence type="ECO:0000256" key="5">
    <source>
        <dbReference type="ARBA" id="ARBA00020555"/>
    </source>
</evidence>
<name>A0ABW0HDK4_9HYPH</name>
<dbReference type="Gene3D" id="1.10.2020.10">
    <property type="entry name" value="uronate isomerase, domain 2, chain A"/>
    <property type="match status" value="1"/>
</dbReference>
<dbReference type="SUPFAM" id="SSF51556">
    <property type="entry name" value="Metallo-dependent hydrolases"/>
    <property type="match status" value="1"/>
</dbReference>